<dbReference type="GO" id="GO:0008033">
    <property type="term" value="P:tRNA processing"/>
    <property type="evidence" value="ECO:0007669"/>
    <property type="project" value="UniProtKB-KW"/>
</dbReference>
<comment type="similarity">
    <text evidence="4">Belongs to the eukaryotic/archaeal RNase P protein component 4 family.</text>
</comment>
<feature type="compositionally biased region" description="Low complexity" evidence="5">
    <location>
        <begin position="246"/>
        <end position="261"/>
    </location>
</feature>
<dbReference type="InterPro" id="IPR007175">
    <property type="entry name" value="Rpr2/Snm1/Rpp21"/>
</dbReference>
<dbReference type="GO" id="GO:0005655">
    <property type="term" value="C:nucleolar ribonuclease P complex"/>
    <property type="evidence" value="ECO:0007669"/>
    <property type="project" value="TreeGrafter"/>
</dbReference>
<reference evidence="6" key="1">
    <citation type="journal article" date="2020" name="Fungal Divers.">
        <title>Resolving the Mortierellaceae phylogeny through synthesis of multi-gene phylogenetics and phylogenomics.</title>
        <authorList>
            <person name="Vandepol N."/>
            <person name="Liber J."/>
            <person name="Desiro A."/>
            <person name="Na H."/>
            <person name="Kennedy M."/>
            <person name="Barry K."/>
            <person name="Grigoriev I.V."/>
            <person name="Miller A.N."/>
            <person name="O'Donnell K."/>
            <person name="Stajich J.E."/>
            <person name="Bonito G."/>
        </authorList>
    </citation>
    <scope>NUCLEOTIDE SEQUENCE</scope>
    <source>
        <strain evidence="6">REB-010B</strain>
    </source>
</reference>
<keyword evidence="3" id="KW-0862">Zinc</keyword>
<dbReference type="Proteomes" id="UP000738325">
    <property type="component" value="Unassembled WGS sequence"/>
</dbReference>
<dbReference type="Gene3D" id="6.20.50.20">
    <property type="match status" value="1"/>
</dbReference>
<dbReference type="EMBL" id="JAAAIP010000074">
    <property type="protein sequence ID" value="KAG0326760.1"/>
    <property type="molecule type" value="Genomic_DNA"/>
</dbReference>
<evidence type="ECO:0000256" key="2">
    <source>
        <dbReference type="ARBA" id="ARBA00022723"/>
    </source>
</evidence>
<protein>
    <submittedName>
        <fullName evidence="6">Ribonuclease P protein subunit p21</fullName>
    </submittedName>
</protein>
<evidence type="ECO:0000313" key="6">
    <source>
        <dbReference type="EMBL" id="KAG0326760.1"/>
    </source>
</evidence>
<dbReference type="GO" id="GO:0046872">
    <property type="term" value="F:metal ion binding"/>
    <property type="evidence" value="ECO:0007669"/>
    <property type="project" value="UniProtKB-KW"/>
</dbReference>
<keyword evidence="1" id="KW-0819">tRNA processing</keyword>
<dbReference type="PANTHER" id="PTHR14742:SF0">
    <property type="entry name" value="RIBONUCLEASE P PROTEIN SUBUNIT P21"/>
    <property type="match status" value="1"/>
</dbReference>
<keyword evidence="2" id="KW-0479">Metal-binding</keyword>
<sequence length="275" mass="29933">MAKKDKKSEGAVQNREIFQRMNFLYQAAMCMATITTPRSPTVHTSSKTVTITTAPNTVTTDTEHAEATHVGESAIKEREAPVGTSVVNAVSTTSFDATSTAAPSTVTERRRPRRLSRREKRERLRIHKNKIAMEQISPDKAHHTLSAPGSDSSGHGAHLLSGTARFYASTLREVGRKNVIRIGPLIKRSICQRCEAILVPSVSCEVRIHPIPQLHTRVTCTACGAFRRYFCMAGKGIDDDRRQEGTGDTTASTGAASGHSGEVTTAALETYDRKA</sequence>
<name>A0A9P6RTL0_9FUNG</name>
<keyword evidence="7" id="KW-1185">Reference proteome</keyword>
<comment type="caution">
    <text evidence="6">The sequence shown here is derived from an EMBL/GenBank/DDBJ whole genome shotgun (WGS) entry which is preliminary data.</text>
</comment>
<evidence type="ECO:0000256" key="4">
    <source>
        <dbReference type="ARBA" id="ARBA00038402"/>
    </source>
</evidence>
<accession>A0A9P6RTL0</accession>
<proteinExistence type="inferred from homology"/>
<evidence type="ECO:0000256" key="3">
    <source>
        <dbReference type="ARBA" id="ARBA00022833"/>
    </source>
</evidence>
<dbReference type="PANTHER" id="PTHR14742">
    <property type="entry name" value="RIBONUCLEASE P SUBUNIT P21"/>
    <property type="match status" value="1"/>
</dbReference>
<dbReference type="Pfam" id="PF04032">
    <property type="entry name" value="Rpr2"/>
    <property type="match status" value="1"/>
</dbReference>
<evidence type="ECO:0000256" key="5">
    <source>
        <dbReference type="SAM" id="MobiDB-lite"/>
    </source>
</evidence>
<evidence type="ECO:0000313" key="7">
    <source>
        <dbReference type="Proteomes" id="UP000738325"/>
    </source>
</evidence>
<dbReference type="OrthoDB" id="128536at2759"/>
<feature type="compositionally biased region" description="Low complexity" evidence="5">
    <location>
        <begin position="96"/>
        <end position="105"/>
    </location>
</feature>
<feature type="region of interest" description="Disordered" evidence="5">
    <location>
        <begin position="96"/>
        <end position="118"/>
    </location>
</feature>
<gene>
    <name evidence="6" type="primary">RPP21</name>
    <name evidence="6" type="ORF">BGZ99_009059</name>
</gene>
<feature type="region of interest" description="Disordered" evidence="5">
    <location>
        <begin position="241"/>
        <end position="275"/>
    </location>
</feature>
<evidence type="ECO:0000256" key="1">
    <source>
        <dbReference type="ARBA" id="ARBA00022694"/>
    </source>
</evidence>
<dbReference type="AlphaFoldDB" id="A0A9P6RTL0"/>
<organism evidence="6 7">
    <name type="scientific">Dissophora globulifera</name>
    <dbReference type="NCBI Taxonomy" id="979702"/>
    <lineage>
        <taxon>Eukaryota</taxon>
        <taxon>Fungi</taxon>
        <taxon>Fungi incertae sedis</taxon>
        <taxon>Mucoromycota</taxon>
        <taxon>Mortierellomycotina</taxon>
        <taxon>Mortierellomycetes</taxon>
        <taxon>Mortierellales</taxon>
        <taxon>Mortierellaceae</taxon>
        <taxon>Dissophora</taxon>
    </lineage>
</organism>